<dbReference type="Gene3D" id="3.10.490.10">
    <property type="entry name" value="Gamma-glutamyl cyclotransferase-like"/>
    <property type="match status" value="1"/>
</dbReference>
<gene>
    <name evidence="5" type="ORF">VIBNISOn1_1750001</name>
</gene>
<evidence type="ECO:0000256" key="1">
    <source>
        <dbReference type="ARBA" id="ARBA00008861"/>
    </source>
</evidence>
<dbReference type="InterPro" id="IPR036568">
    <property type="entry name" value="GGCT-like_sf"/>
</dbReference>
<evidence type="ECO:0000256" key="3">
    <source>
        <dbReference type="RuleBase" id="RU367036"/>
    </source>
</evidence>
<dbReference type="CDD" id="cd06661">
    <property type="entry name" value="GGCT_like"/>
    <property type="match status" value="1"/>
</dbReference>
<proteinExistence type="inferred from homology"/>
<dbReference type="Pfam" id="PF06094">
    <property type="entry name" value="GGACT"/>
    <property type="match status" value="1"/>
</dbReference>
<protein>
    <recommendedName>
        <fullName evidence="3">Gamma-glutamylcyclotransferase family protein</fullName>
    </recommendedName>
</protein>
<dbReference type="AlphaFoldDB" id="A0AAV2VNK6"/>
<comment type="similarity">
    <text evidence="1 3">Belongs to the gamma-glutamylcyclotransferase family.</text>
</comment>
<dbReference type="GO" id="GO:0061929">
    <property type="term" value="F:gamma-glutamylaminecyclotransferase activity"/>
    <property type="evidence" value="ECO:0007669"/>
    <property type="project" value="InterPro"/>
</dbReference>
<organism evidence="5 6">
    <name type="scientific">Vibrio nigripulchritudo SOn1</name>
    <dbReference type="NCBI Taxonomy" id="1238450"/>
    <lineage>
        <taxon>Bacteria</taxon>
        <taxon>Pseudomonadati</taxon>
        <taxon>Pseudomonadota</taxon>
        <taxon>Gammaproteobacteria</taxon>
        <taxon>Vibrionales</taxon>
        <taxon>Vibrionaceae</taxon>
        <taxon>Vibrio</taxon>
    </lineage>
</organism>
<dbReference type="InterPro" id="IPR013024">
    <property type="entry name" value="GGCT-like"/>
</dbReference>
<sequence length="115" mass="13371">MEQLVFVYGTLRQGEENHHFLEGCELVAQYRTGPDFALFDLGHYPGMVQGQQEICGEIYRINADTLAKLDHLEDVPYEYRREKISTPFGEAWVYLYQDGSKLSEPIDSGDWCQRF</sequence>
<evidence type="ECO:0000259" key="4">
    <source>
        <dbReference type="Pfam" id="PF06094"/>
    </source>
</evidence>
<name>A0AAV2VNK6_9VIBR</name>
<dbReference type="RefSeq" id="WP_022551650.1">
    <property type="nucleotide sequence ID" value="NZ_LK391965.1"/>
</dbReference>
<dbReference type="PANTHER" id="PTHR12510:SF4">
    <property type="entry name" value="GAMMA-GLUTAMYLAMINECYCLOTRANSFERASE"/>
    <property type="match status" value="1"/>
</dbReference>
<dbReference type="SUPFAM" id="SSF110857">
    <property type="entry name" value="Gamma-glutamyl cyclotransferase-like"/>
    <property type="match status" value="1"/>
</dbReference>
<dbReference type="GeneID" id="97539913"/>
<feature type="active site" description="Proton acceptor" evidence="2">
    <location>
        <position position="73"/>
    </location>
</feature>
<evidence type="ECO:0000313" key="6">
    <source>
        <dbReference type="Proteomes" id="UP000018211"/>
    </source>
</evidence>
<dbReference type="EMBL" id="CAOF01000085">
    <property type="protein sequence ID" value="CCO46329.1"/>
    <property type="molecule type" value="Genomic_DNA"/>
</dbReference>
<dbReference type="InterPro" id="IPR009288">
    <property type="entry name" value="AIG2-like_dom"/>
</dbReference>
<reference evidence="5 6" key="1">
    <citation type="journal article" date="2013" name="ISME J.">
        <title>Comparative genomics of pathogenic lineages of Vibrio nigripulchritudo identifies virulence-associated traits.</title>
        <authorList>
            <person name="Goudenege D."/>
            <person name="Labreuche Y."/>
            <person name="Krin E."/>
            <person name="Ansquer D."/>
            <person name="Mangenot S."/>
            <person name="Calteau A."/>
            <person name="Medigue C."/>
            <person name="Mazel D."/>
            <person name="Polz M.F."/>
            <person name="Le Roux F."/>
        </authorList>
    </citation>
    <scope>NUCLEOTIDE SEQUENCE [LARGE SCALE GENOMIC DNA]</scope>
    <source>
        <strain evidence="5 6">SOn1</strain>
    </source>
</reference>
<dbReference type="GO" id="GO:0005829">
    <property type="term" value="C:cytosol"/>
    <property type="evidence" value="ECO:0007669"/>
    <property type="project" value="TreeGrafter"/>
</dbReference>
<dbReference type="Proteomes" id="UP000018211">
    <property type="component" value="Unassembled WGS sequence"/>
</dbReference>
<dbReference type="PANTHER" id="PTHR12510">
    <property type="entry name" value="TROPONIN C-AKIN-1 PROTEIN"/>
    <property type="match status" value="1"/>
</dbReference>
<dbReference type="InterPro" id="IPR039126">
    <property type="entry name" value="GGACT"/>
</dbReference>
<feature type="domain" description="Gamma-glutamylcyclotransferase AIG2-like" evidence="4">
    <location>
        <begin position="5"/>
        <end position="112"/>
    </location>
</feature>
<evidence type="ECO:0000313" key="5">
    <source>
        <dbReference type="EMBL" id="CCO46329.1"/>
    </source>
</evidence>
<evidence type="ECO:0000256" key="2">
    <source>
        <dbReference type="PIRSR" id="PIRSR639126-1"/>
    </source>
</evidence>
<accession>A0AAV2VNK6</accession>
<comment type="caution">
    <text evidence="5">The sequence shown here is derived from an EMBL/GenBank/DDBJ whole genome shotgun (WGS) entry which is preliminary data.</text>
</comment>